<dbReference type="EMBL" id="AZBU02000003">
    <property type="protein sequence ID" value="TKR87978.1"/>
    <property type="molecule type" value="Genomic_DNA"/>
</dbReference>
<sequence length="78" mass="9203">MTIILWIYAKTILWIPSPGALLSTNLIVLTQDQKRLRTSKFQGRRERRVLGSRGEKFCEAKTSRELRSRKDIIFNHRC</sequence>
<dbReference type="AlphaFoldDB" id="A0A4U5NWQ4"/>
<reference evidence="1 2" key="1">
    <citation type="journal article" date="2015" name="Genome Biol.">
        <title>Comparative genomics of Steinernema reveals deeply conserved gene regulatory networks.</title>
        <authorList>
            <person name="Dillman A.R."/>
            <person name="Macchietto M."/>
            <person name="Porter C.F."/>
            <person name="Rogers A."/>
            <person name="Williams B."/>
            <person name="Antoshechkin I."/>
            <person name="Lee M.M."/>
            <person name="Goodwin Z."/>
            <person name="Lu X."/>
            <person name="Lewis E.E."/>
            <person name="Goodrich-Blair H."/>
            <person name="Stock S.P."/>
            <person name="Adams B.J."/>
            <person name="Sternberg P.W."/>
            <person name="Mortazavi A."/>
        </authorList>
    </citation>
    <scope>NUCLEOTIDE SEQUENCE [LARGE SCALE GENOMIC DNA]</scope>
    <source>
        <strain evidence="1 2">ALL</strain>
    </source>
</reference>
<evidence type="ECO:0000313" key="1">
    <source>
        <dbReference type="EMBL" id="TKR87978.1"/>
    </source>
</evidence>
<organism evidence="1 2">
    <name type="scientific">Steinernema carpocapsae</name>
    <name type="common">Entomopathogenic nematode</name>
    <dbReference type="NCBI Taxonomy" id="34508"/>
    <lineage>
        <taxon>Eukaryota</taxon>
        <taxon>Metazoa</taxon>
        <taxon>Ecdysozoa</taxon>
        <taxon>Nematoda</taxon>
        <taxon>Chromadorea</taxon>
        <taxon>Rhabditida</taxon>
        <taxon>Tylenchina</taxon>
        <taxon>Panagrolaimomorpha</taxon>
        <taxon>Strongyloidoidea</taxon>
        <taxon>Steinernematidae</taxon>
        <taxon>Steinernema</taxon>
    </lineage>
</organism>
<reference evidence="1 2" key="2">
    <citation type="journal article" date="2019" name="G3 (Bethesda)">
        <title>Hybrid Assembly of the Genome of the Entomopathogenic Nematode Steinernema carpocapsae Identifies the X-Chromosome.</title>
        <authorList>
            <person name="Serra L."/>
            <person name="Macchietto M."/>
            <person name="Macias-Munoz A."/>
            <person name="McGill C.J."/>
            <person name="Rodriguez I.M."/>
            <person name="Rodriguez B."/>
            <person name="Murad R."/>
            <person name="Mortazavi A."/>
        </authorList>
    </citation>
    <scope>NUCLEOTIDE SEQUENCE [LARGE SCALE GENOMIC DNA]</scope>
    <source>
        <strain evidence="1 2">ALL</strain>
    </source>
</reference>
<protein>
    <submittedName>
        <fullName evidence="1">Uncharacterized protein</fullName>
    </submittedName>
</protein>
<proteinExistence type="predicted"/>
<dbReference type="Proteomes" id="UP000298663">
    <property type="component" value="Unassembled WGS sequence"/>
</dbReference>
<gene>
    <name evidence="1" type="ORF">L596_012292</name>
</gene>
<accession>A0A4U5NWQ4</accession>
<evidence type="ECO:0000313" key="2">
    <source>
        <dbReference type="Proteomes" id="UP000298663"/>
    </source>
</evidence>
<keyword evidence="2" id="KW-1185">Reference proteome</keyword>
<name>A0A4U5NWQ4_STECR</name>
<comment type="caution">
    <text evidence="1">The sequence shown here is derived from an EMBL/GenBank/DDBJ whole genome shotgun (WGS) entry which is preliminary data.</text>
</comment>